<gene>
    <name evidence="1" type="ORF">V8Q02_00145</name>
</gene>
<sequence>MVMEPIMATSFDMRGKKSTGRRIDLRGRKRDGISVAEEMIRVLI</sequence>
<comment type="caution">
    <text evidence="1">The sequence shown here is derived from an EMBL/GenBank/DDBJ whole genome shotgun (WGS) entry which is preliminary data.</text>
</comment>
<organism evidence="1 2">
    <name type="scientific">Rhizobium aouanii</name>
    <dbReference type="NCBI Taxonomy" id="3118145"/>
    <lineage>
        <taxon>Bacteria</taxon>
        <taxon>Pseudomonadati</taxon>
        <taxon>Pseudomonadota</taxon>
        <taxon>Alphaproteobacteria</taxon>
        <taxon>Hyphomicrobiales</taxon>
        <taxon>Rhizobiaceae</taxon>
        <taxon>Rhizobium/Agrobacterium group</taxon>
        <taxon>Rhizobium</taxon>
    </lineage>
</organism>
<dbReference type="Proteomes" id="UP001531129">
    <property type="component" value="Unassembled WGS sequence"/>
</dbReference>
<reference evidence="1 2" key="1">
    <citation type="submission" date="2024-01" db="EMBL/GenBank/DDBJ databases">
        <title>Draft genome sequences of three bacterial strains isolated from Acacia saligna represent a potential new species within the genus Rhizobium.</title>
        <authorList>
            <person name="Tambong J.T."/>
            <person name="Mnasri B."/>
        </authorList>
    </citation>
    <scope>NUCLEOTIDE SEQUENCE [LARGE SCALE GENOMIC DNA]</scope>
    <source>
        <strain evidence="1 2">1AS12I</strain>
    </source>
</reference>
<name>A0ABU8CDB5_9HYPH</name>
<evidence type="ECO:0000313" key="2">
    <source>
        <dbReference type="Proteomes" id="UP001531129"/>
    </source>
</evidence>
<protein>
    <submittedName>
        <fullName evidence="1">Uncharacterized protein</fullName>
    </submittedName>
</protein>
<accession>A0ABU8CDB5</accession>
<evidence type="ECO:0000313" key="1">
    <source>
        <dbReference type="EMBL" id="MEI1246441.1"/>
    </source>
</evidence>
<dbReference type="EMBL" id="JBAMYC010000001">
    <property type="protein sequence ID" value="MEI1246441.1"/>
    <property type="molecule type" value="Genomic_DNA"/>
</dbReference>
<keyword evidence="2" id="KW-1185">Reference proteome</keyword>
<proteinExistence type="predicted"/>
<dbReference type="RefSeq" id="WP_335924648.1">
    <property type="nucleotide sequence ID" value="NZ_JBAMYC010000001.1"/>
</dbReference>